<dbReference type="Pfam" id="PF03706">
    <property type="entry name" value="LPG_synthase_TM"/>
    <property type="match status" value="1"/>
</dbReference>
<evidence type="ECO:0000256" key="7">
    <source>
        <dbReference type="SAM" id="Phobius"/>
    </source>
</evidence>
<evidence type="ECO:0000256" key="5">
    <source>
        <dbReference type="ARBA" id="ARBA00023136"/>
    </source>
</evidence>
<dbReference type="GO" id="GO:0005886">
    <property type="term" value="C:plasma membrane"/>
    <property type="evidence" value="ECO:0007669"/>
    <property type="project" value="UniProtKB-SubCell"/>
</dbReference>
<feature type="transmembrane region" description="Helical" evidence="7">
    <location>
        <begin position="295"/>
        <end position="313"/>
    </location>
</feature>
<protein>
    <recommendedName>
        <fullName evidence="9">Flippase-like domain-containing protein</fullName>
    </recommendedName>
</protein>
<dbReference type="AlphaFoldDB" id="A0A455T6G3"/>
<keyword evidence="5 7" id="KW-0472">Membrane</keyword>
<feature type="compositionally biased region" description="Low complexity" evidence="6">
    <location>
        <begin position="330"/>
        <end position="347"/>
    </location>
</feature>
<feature type="region of interest" description="Disordered" evidence="6">
    <location>
        <begin position="324"/>
        <end position="394"/>
    </location>
</feature>
<sequence length="394" mass="43288">MSRAILLRWGKVLVRFGLPVIVLAFFAIQVRNNWSALASHRFEWNPVLLGLAFLGFVLQELSFGLIWKNVLARLGYHLPLGASLRIYLASEFVRYIPGNVWHVLTRILWVGKYGVPRSLAFTSMVVELVTKLATGAFVFALSLLFWHDVHALGSTQGLFFLAFSAAAVLAVLIGLHPRVLGGFLNLALRLLRREPVRLALRYRDILLVSLFWCLSWLIAGLAFYVLVLALWPATPVSALPICIGIYSLGWDIGFISFITPSGLGFREGAIALLFAFSLPMLPTALGYVMALLSRLVSTLAELLCVSVAYLGGLRQVRQIRAEQAEEQKQRQQPQGAQPQPLGQQPTALRDEAHSLAAEAITADELSTEQAEPAPQAAASEASVAPFEGGRGYEQ</sequence>
<feature type="transmembrane region" description="Helical" evidence="7">
    <location>
        <begin position="205"/>
        <end position="231"/>
    </location>
</feature>
<feature type="transmembrane region" description="Helical" evidence="7">
    <location>
        <begin position="158"/>
        <end position="184"/>
    </location>
</feature>
<keyword evidence="3 7" id="KW-0812">Transmembrane</keyword>
<evidence type="ECO:0000256" key="3">
    <source>
        <dbReference type="ARBA" id="ARBA00022692"/>
    </source>
</evidence>
<comment type="subcellular location">
    <subcellularLocation>
        <location evidence="1">Cell membrane</location>
        <topology evidence="1">Multi-pass membrane protein</topology>
    </subcellularLocation>
</comment>
<gene>
    <name evidence="8" type="ORF">KTA_33780</name>
</gene>
<evidence type="ECO:0000256" key="1">
    <source>
        <dbReference type="ARBA" id="ARBA00004651"/>
    </source>
</evidence>
<proteinExistence type="predicted"/>
<feature type="transmembrane region" description="Helical" evidence="7">
    <location>
        <begin position="48"/>
        <end position="67"/>
    </location>
</feature>
<evidence type="ECO:0000256" key="4">
    <source>
        <dbReference type="ARBA" id="ARBA00022989"/>
    </source>
</evidence>
<accession>A0A455T6G3</accession>
<feature type="transmembrane region" description="Helical" evidence="7">
    <location>
        <begin position="12"/>
        <end position="28"/>
    </location>
</feature>
<feature type="compositionally biased region" description="Low complexity" evidence="6">
    <location>
        <begin position="368"/>
        <end position="385"/>
    </location>
</feature>
<feature type="transmembrane region" description="Helical" evidence="7">
    <location>
        <begin position="237"/>
        <end position="258"/>
    </location>
</feature>
<name>A0A455T6G3_9CHLR</name>
<evidence type="ECO:0000256" key="2">
    <source>
        <dbReference type="ARBA" id="ARBA00022475"/>
    </source>
</evidence>
<dbReference type="InterPro" id="IPR022791">
    <property type="entry name" value="L-PG_synthase/AglD"/>
</dbReference>
<evidence type="ECO:0000313" key="8">
    <source>
        <dbReference type="EMBL" id="BBH95179.1"/>
    </source>
</evidence>
<feature type="transmembrane region" description="Helical" evidence="7">
    <location>
        <begin position="270"/>
        <end position="289"/>
    </location>
</feature>
<keyword evidence="4 7" id="KW-1133">Transmembrane helix</keyword>
<dbReference type="EMBL" id="AP019377">
    <property type="protein sequence ID" value="BBH95179.1"/>
    <property type="molecule type" value="Genomic_DNA"/>
</dbReference>
<keyword evidence="2" id="KW-1003">Cell membrane</keyword>
<organism evidence="8">
    <name type="scientific">Thermogemmatispora argillosa</name>
    <dbReference type="NCBI Taxonomy" id="2045280"/>
    <lineage>
        <taxon>Bacteria</taxon>
        <taxon>Bacillati</taxon>
        <taxon>Chloroflexota</taxon>
        <taxon>Ktedonobacteria</taxon>
        <taxon>Thermogemmatisporales</taxon>
        <taxon>Thermogemmatisporaceae</taxon>
        <taxon>Thermogemmatispora</taxon>
    </lineage>
</organism>
<feature type="transmembrane region" description="Helical" evidence="7">
    <location>
        <begin position="128"/>
        <end position="146"/>
    </location>
</feature>
<reference evidence="8" key="1">
    <citation type="submission" date="2018-12" db="EMBL/GenBank/DDBJ databases">
        <title>Novel natural products biosynthetic potential of the class Ktedonobacteria.</title>
        <authorList>
            <person name="Zheng Y."/>
            <person name="Saitou A."/>
            <person name="Wang C.M."/>
            <person name="Toyoda A."/>
            <person name="Minakuchi Y."/>
            <person name="Sekiguchi Y."/>
            <person name="Ueda K."/>
            <person name="Takano H."/>
            <person name="Sakai Y."/>
            <person name="Yokota A."/>
            <person name="Yabe S."/>
        </authorList>
    </citation>
    <scope>NUCLEOTIDE SEQUENCE</scope>
    <source>
        <strain evidence="8">A3-2</strain>
    </source>
</reference>
<evidence type="ECO:0008006" key="9">
    <source>
        <dbReference type="Google" id="ProtNLM"/>
    </source>
</evidence>
<evidence type="ECO:0000256" key="6">
    <source>
        <dbReference type="SAM" id="MobiDB-lite"/>
    </source>
</evidence>